<dbReference type="AlphaFoldDB" id="A0A518E3Q9"/>
<name>A0A518E3Q9_9BACT</name>
<reference evidence="1 2" key="1">
    <citation type="submission" date="2019-02" db="EMBL/GenBank/DDBJ databases">
        <title>Deep-cultivation of Planctomycetes and their phenomic and genomic characterization uncovers novel biology.</title>
        <authorList>
            <person name="Wiegand S."/>
            <person name="Jogler M."/>
            <person name="Boedeker C."/>
            <person name="Pinto D."/>
            <person name="Vollmers J."/>
            <person name="Rivas-Marin E."/>
            <person name="Kohn T."/>
            <person name="Peeters S.H."/>
            <person name="Heuer A."/>
            <person name="Rast P."/>
            <person name="Oberbeckmann S."/>
            <person name="Bunk B."/>
            <person name="Jeske O."/>
            <person name="Meyerdierks A."/>
            <person name="Storesund J.E."/>
            <person name="Kallscheuer N."/>
            <person name="Luecker S."/>
            <person name="Lage O.M."/>
            <person name="Pohl T."/>
            <person name="Merkel B.J."/>
            <person name="Hornburger P."/>
            <person name="Mueller R.-W."/>
            <person name="Bruemmer F."/>
            <person name="Labrenz M."/>
            <person name="Spormann A.M."/>
            <person name="Op den Camp H."/>
            <person name="Overmann J."/>
            <person name="Amann R."/>
            <person name="Jetten M.S.M."/>
            <person name="Mascher T."/>
            <person name="Medema M.H."/>
            <person name="Devos D.P."/>
            <person name="Kaster A.-K."/>
            <person name="Ovreas L."/>
            <person name="Rohde M."/>
            <person name="Galperin M.Y."/>
            <person name="Jogler C."/>
        </authorList>
    </citation>
    <scope>NUCLEOTIDE SEQUENCE [LARGE SCALE GENOMIC DNA]</scope>
    <source>
        <strain evidence="1 2">Pla85_3_4</strain>
    </source>
</reference>
<dbReference type="InterPro" id="IPR027417">
    <property type="entry name" value="P-loop_NTPase"/>
</dbReference>
<proteinExistence type="predicted"/>
<gene>
    <name evidence="1" type="ORF">Pla8534_66030</name>
</gene>
<dbReference type="SUPFAM" id="SSF52540">
    <property type="entry name" value="P-loop containing nucleoside triphosphate hydrolases"/>
    <property type="match status" value="1"/>
</dbReference>
<dbReference type="OrthoDB" id="9766687at2"/>
<dbReference type="RefSeq" id="WP_145058219.1">
    <property type="nucleotide sequence ID" value="NZ_CP036433.1"/>
</dbReference>
<sequence length="286" mass="31976">MNPSSASDAARLFFVSGMPRAGSTLLVNLLAQNPQHHVTPTSGLIHLVLAVMERWTQVAEFQAQGLEQVKPQVEASLQGLLLGFHRQALSQGKCVFDKSRGWLDYVEPLEQVLQRRLKILVPIRDVRSVVASFEKMYRRRGIAWRYPQGQKYALSTSAEQRARTVLDPDQVVGRSIVRLRDALSRVGDRLLLVPYGRFTEFPQAAMQALHQTLELPPYEYDPLHVAQQTHEDDNFVGQDLHRIRERIEPQAAEPWTGLLSPDLAAEIAEEYADINALAAGPVASGG</sequence>
<evidence type="ECO:0000313" key="1">
    <source>
        <dbReference type="EMBL" id="QDU98730.1"/>
    </source>
</evidence>
<organism evidence="1 2">
    <name type="scientific">Lignipirellula cremea</name>
    <dbReference type="NCBI Taxonomy" id="2528010"/>
    <lineage>
        <taxon>Bacteria</taxon>
        <taxon>Pseudomonadati</taxon>
        <taxon>Planctomycetota</taxon>
        <taxon>Planctomycetia</taxon>
        <taxon>Pirellulales</taxon>
        <taxon>Pirellulaceae</taxon>
        <taxon>Lignipirellula</taxon>
    </lineage>
</organism>
<dbReference type="Proteomes" id="UP000317648">
    <property type="component" value="Chromosome"/>
</dbReference>
<evidence type="ECO:0008006" key="3">
    <source>
        <dbReference type="Google" id="ProtNLM"/>
    </source>
</evidence>
<accession>A0A518E3Q9</accession>
<dbReference type="KEGG" id="lcre:Pla8534_66030"/>
<dbReference type="Gene3D" id="3.40.50.300">
    <property type="entry name" value="P-loop containing nucleotide triphosphate hydrolases"/>
    <property type="match status" value="1"/>
</dbReference>
<protein>
    <recommendedName>
        <fullName evidence="3">Sulfotransferase domain protein</fullName>
    </recommendedName>
</protein>
<keyword evidence="2" id="KW-1185">Reference proteome</keyword>
<dbReference type="EMBL" id="CP036433">
    <property type="protein sequence ID" value="QDU98730.1"/>
    <property type="molecule type" value="Genomic_DNA"/>
</dbReference>
<evidence type="ECO:0000313" key="2">
    <source>
        <dbReference type="Proteomes" id="UP000317648"/>
    </source>
</evidence>
<dbReference type="Pfam" id="PF13469">
    <property type="entry name" value="Sulfotransfer_3"/>
    <property type="match status" value="1"/>
</dbReference>